<name>A0A836EA94_9HYME</name>
<dbReference type="Pfam" id="PF00151">
    <property type="entry name" value="Lipase"/>
    <property type="match status" value="1"/>
</dbReference>
<dbReference type="Proteomes" id="UP000667349">
    <property type="component" value="Unassembled WGS sequence"/>
</dbReference>
<dbReference type="InterPro" id="IPR013818">
    <property type="entry name" value="Lipase"/>
</dbReference>
<dbReference type="GO" id="GO:0016298">
    <property type="term" value="F:lipase activity"/>
    <property type="evidence" value="ECO:0007669"/>
    <property type="project" value="InterPro"/>
</dbReference>
<gene>
    <name evidence="2" type="primary">Pnliprp2_0</name>
    <name evidence="2" type="ORF">G6Z75_0002128</name>
</gene>
<accession>A0A836EA94</accession>
<keyword evidence="3" id="KW-1185">Reference proteome</keyword>
<reference evidence="2" key="1">
    <citation type="submission" date="2020-02" db="EMBL/GenBank/DDBJ databases">
        <title>Relaxed selection underlies rapid genomic changes in the transitions from sociality to social parasitism in ants.</title>
        <authorList>
            <person name="Bi X."/>
        </authorList>
    </citation>
    <scope>NUCLEOTIDE SEQUENCE</scope>
    <source>
        <strain evidence="2">BGI-DK2013a</strain>
        <tissue evidence="2">Whole body</tissue>
    </source>
</reference>
<feature type="non-terminal residue" evidence="2">
    <location>
        <position position="166"/>
    </location>
</feature>
<dbReference type="EMBL" id="JAANHZ010000049">
    <property type="protein sequence ID" value="KAG5316547.1"/>
    <property type="molecule type" value="Genomic_DNA"/>
</dbReference>
<dbReference type="InterPro" id="IPR029058">
    <property type="entry name" value="AB_hydrolase_fold"/>
</dbReference>
<evidence type="ECO:0000259" key="1">
    <source>
        <dbReference type="Pfam" id="PF00151"/>
    </source>
</evidence>
<sequence length="166" mass="19555">MSFLNDMIMLAYTAQMMSTLPEKEGNISVAQNTTTLSPVEVENKFDFDDQWYMWRCYEPFGCFYIGPPWSGEDRPVSTFPARPDSINPHYILYTREQTGKPYELKIDGNSTIRKSPLNKKNNLYFIIHGFLDNGDKTWVLVSASHNFFFFLKNRYFINIFQKRIIM</sequence>
<comment type="caution">
    <text evidence="2">The sequence shown here is derived from an EMBL/GenBank/DDBJ whole genome shotgun (WGS) entry which is preliminary data.</text>
</comment>
<feature type="domain" description="Lipase" evidence="1">
    <location>
        <begin position="56"/>
        <end position="140"/>
    </location>
</feature>
<evidence type="ECO:0000313" key="2">
    <source>
        <dbReference type="EMBL" id="KAG5316547.1"/>
    </source>
</evidence>
<dbReference type="SUPFAM" id="SSF53474">
    <property type="entry name" value="alpha/beta-Hydrolases"/>
    <property type="match status" value="1"/>
</dbReference>
<proteinExistence type="predicted"/>
<dbReference type="Gene3D" id="3.40.50.1820">
    <property type="entry name" value="alpha/beta hydrolase"/>
    <property type="match status" value="1"/>
</dbReference>
<feature type="non-terminal residue" evidence="2">
    <location>
        <position position="1"/>
    </location>
</feature>
<evidence type="ECO:0000313" key="3">
    <source>
        <dbReference type="Proteomes" id="UP000667349"/>
    </source>
</evidence>
<protein>
    <submittedName>
        <fullName evidence="2">LIPR2 protein</fullName>
    </submittedName>
</protein>
<organism evidence="2 3">
    <name type="scientific">Acromyrmex insinuator</name>
    <dbReference type="NCBI Taxonomy" id="230686"/>
    <lineage>
        <taxon>Eukaryota</taxon>
        <taxon>Metazoa</taxon>
        <taxon>Ecdysozoa</taxon>
        <taxon>Arthropoda</taxon>
        <taxon>Hexapoda</taxon>
        <taxon>Insecta</taxon>
        <taxon>Pterygota</taxon>
        <taxon>Neoptera</taxon>
        <taxon>Endopterygota</taxon>
        <taxon>Hymenoptera</taxon>
        <taxon>Apocrita</taxon>
        <taxon>Aculeata</taxon>
        <taxon>Formicoidea</taxon>
        <taxon>Formicidae</taxon>
        <taxon>Myrmicinae</taxon>
        <taxon>Acromyrmex</taxon>
    </lineage>
</organism>
<dbReference type="AlphaFoldDB" id="A0A836EA94"/>